<evidence type="ECO:0000313" key="1">
    <source>
        <dbReference type="EMBL" id="GGO72521.1"/>
    </source>
</evidence>
<dbReference type="RefSeq" id="WP_229702242.1">
    <property type="nucleotide sequence ID" value="NZ_BMLS01000005.1"/>
</dbReference>
<protein>
    <submittedName>
        <fullName evidence="1">Uncharacterized protein</fullName>
    </submittedName>
</protein>
<evidence type="ECO:0000313" key="2">
    <source>
        <dbReference type="Proteomes" id="UP000606935"/>
    </source>
</evidence>
<keyword evidence="2" id="KW-1185">Reference proteome</keyword>
<gene>
    <name evidence="1" type="ORF">GCM10010982_30850</name>
</gene>
<dbReference type="Pfam" id="PF22098">
    <property type="entry name" value="DUF6942"/>
    <property type="match status" value="1"/>
</dbReference>
<proteinExistence type="predicted"/>
<name>A0A918DKP0_9ALTE</name>
<organism evidence="1 2">
    <name type="scientific">Bowmanella pacifica</name>
    <dbReference type="NCBI Taxonomy" id="502051"/>
    <lineage>
        <taxon>Bacteria</taxon>
        <taxon>Pseudomonadati</taxon>
        <taxon>Pseudomonadota</taxon>
        <taxon>Gammaproteobacteria</taxon>
        <taxon>Alteromonadales</taxon>
        <taxon>Alteromonadaceae</taxon>
        <taxon>Bowmanella</taxon>
    </lineage>
</organism>
<dbReference type="Proteomes" id="UP000606935">
    <property type="component" value="Unassembled WGS sequence"/>
</dbReference>
<dbReference type="AlphaFoldDB" id="A0A918DKP0"/>
<accession>A0A918DKP0</accession>
<comment type="caution">
    <text evidence="1">The sequence shown here is derived from an EMBL/GenBank/DDBJ whole genome shotgun (WGS) entry which is preliminary data.</text>
</comment>
<dbReference type="InterPro" id="IPR054222">
    <property type="entry name" value="DUF6942"/>
</dbReference>
<reference evidence="1" key="1">
    <citation type="journal article" date="2014" name="Int. J. Syst. Evol. Microbiol.">
        <title>Complete genome sequence of Corynebacterium casei LMG S-19264T (=DSM 44701T), isolated from a smear-ripened cheese.</title>
        <authorList>
            <consortium name="US DOE Joint Genome Institute (JGI-PGF)"/>
            <person name="Walter F."/>
            <person name="Albersmeier A."/>
            <person name="Kalinowski J."/>
            <person name="Ruckert C."/>
        </authorList>
    </citation>
    <scope>NUCLEOTIDE SEQUENCE</scope>
    <source>
        <strain evidence="1">CGMCC 1.7086</strain>
    </source>
</reference>
<dbReference type="EMBL" id="BMLS01000005">
    <property type="protein sequence ID" value="GGO72521.1"/>
    <property type="molecule type" value="Genomic_DNA"/>
</dbReference>
<sequence>MSNTFPAIVGLGDVDALVKVYIANRPAPYQHLSVCHALDCGDIAAVGQACGNGWRKVFNVYAKLVFALQAQKVNLAVGMPSWQHYRDNRLLQAGSSTALLFSPPVLDEQQQAIQIISGRTYANALNKQQSLGLFWLTPEFAINPRYRLFVCPYFDYRQLSNDKIAYLQSLLAEYAVSALGGKIYD</sequence>
<reference evidence="1" key="2">
    <citation type="submission" date="2020-09" db="EMBL/GenBank/DDBJ databases">
        <authorList>
            <person name="Sun Q."/>
            <person name="Zhou Y."/>
        </authorList>
    </citation>
    <scope>NUCLEOTIDE SEQUENCE</scope>
    <source>
        <strain evidence="1">CGMCC 1.7086</strain>
    </source>
</reference>